<evidence type="ECO:0000256" key="1">
    <source>
        <dbReference type="SAM" id="MobiDB-lite"/>
    </source>
</evidence>
<accession>A0A7M7NJ51</accession>
<dbReference type="RefSeq" id="XP_030837268.1">
    <property type="nucleotide sequence ID" value="XM_030981408.1"/>
</dbReference>
<proteinExistence type="predicted"/>
<evidence type="ECO:0008006" key="5">
    <source>
        <dbReference type="Google" id="ProtNLM"/>
    </source>
</evidence>
<dbReference type="SUPFAM" id="SSF56436">
    <property type="entry name" value="C-type lectin-like"/>
    <property type="match status" value="1"/>
</dbReference>
<feature type="region of interest" description="Disordered" evidence="1">
    <location>
        <begin position="290"/>
        <end position="313"/>
    </location>
</feature>
<keyword evidence="2" id="KW-0812">Transmembrane</keyword>
<name>A0A7M7NJ51_STRPU</name>
<reference evidence="4" key="1">
    <citation type="submission" date="2015-02" db="EMBL/GenBank/DDBJ databases">
        <title>Genome sequencing for Strongylocentrotus purpuratus.</title>
        <authorList>
            <person name="Murali S."/>
            <person name="Liu Y."/>
            <person name="Vee V."/>
            <person name="English A."/>
            <person name="Wang M."/>
            <person name="Skinner E."/>
            <person name="Han Y."/>
            <person name="Muzny D.M."/>
            <person name="Worley K.C."/>
            <person name="Gibbs R.A."/>
        </authorList>
    </citation>
    <scope>NUCLEOTIDE SEQUENCE</scope>
</reference>
<dbReference type="InterPro" id="IPR016187">
    <property type="entry name" value="CTDL_fold"/>
</dbReference>
<dbReference type="EnsemblMetazoa" id="XM_030981408">
    <property type="protein sequence ID" value="XP_030837268"/>
    <property type="gene ID" value="LOC115922484"/>
</dbReference>
<dbReference type="Proteomes" id="UP000007110">
    <property type="component" value="Unassembled WGS sequence"/>
</dbReference>
<keyword evidence="4" id="KW-1185">Reference proteome</keyword>
<evidence type="ECO:0000256" key="2">
    <source>
        <dbReference type="SAM" id="Phobius"/>
    </source>
</evidence>
<dbReference type="AlphaFoldDB" id="A0A7M7NJ51"/>
<feature type="region of interest" description="Disordered" evidence="1">
    <location>
        <begin position="177"/>
        <end position="200"/>
    </location>
</feature>
<evidence type="ECO:0000313" key="4">
    <source>
        <dbReference type="Proteomes" id="UP000007110"/>
    </source>
</evidence>
<dbReference type="InterPro" id="IPR016186">
    <property type="entry name" value="C-type_lectin-like/link_sf"/>
</dbReference>
<dbReference type="GeneID" id="115922484"/>
<keyword evidence="2" id="KW-1133">Transmembrane helix</keyword>
<dbReference type="OrthoDB" id="10580450at2759"/>
<organism evidence="3 4">
    <name type="scientific">Strongylocentrotus purpuratus</name>
    <name type="common">Purple sea urchin</name>
    <dbReference type="NCBI Taxonomy" id="7668"/>
    <lineage>
        <taxon>Eukaryota</taxon>
        <taxon>Metazoa</taxon>
        <taxon>Echinodermata</taxon>
        <taxon>Eleutherozoa</taxon>
        <taxon>Echinozoa</taxon>
        <taxon>Echinoidea</taxon>
        <taxon>Euechinoidea</taxon>
        <taxon>Echinacea</taxon>
        <taxon>Camarodonta</taxon>
        <taxon>Echinidea</taxon>
        <taxon>Strongylocentrotidae</taxon>
        <taxon>Strongylocentrotus</taxon>
    </lineage>
</organism>
<feature type="transmembrane region" description="Helical" evidence="2">
    <location>
        <begin position="7"/>
        <end position="24"/>
    </location>
</feature>
<reference evidence="3" key="2">
    <citation type="submission" date="2021-01" db="UniProtKB">
        <authorList>
            <consortium name="EnsemblMetazoa"/>
        </authorList>
    </citation>
    <scope>IDENTIFICATION</scope>
</reference>
<sequence length="372" mass="39300">MLDKMECFHLIHVVMVICGMLFGMTSGECDSGMHEIAGSCYSFDNSIQKTAYGAEMECPVIGAGRYLASFGSQSELDTVYNYFSSRVGVTSALAIWAKNAFNGVPSSDCEIIVYGSMLQSEDCSISHRFLCEADMEVSTTAVTEAMTTYQMSSTSSTLIAPTTAVAVVTTEPLTTTSQYTTTSSTTPATSGTTISTSTNPTTIFSTSPSSSTLIAPTTAIAVVTTEPHTTTRQYTTTSSTTPATSVTTTSTSTDPTTIFSTSLSSSTLIAPTTAVAVVTTEPHTTIRQYTTTSSTTPATSVTTTSTSTDPTTILSTSPSALTTRKSSHYEPTHTCHSNIDVIYDVINICNSNNQKQRALVYISQCWPVAAGT</sequence>
<keyword evidence="2" id="KW-0472">Membrane</keyword>
<feature type="region of interest" description="Disordered" evidence="1">
    <location>
        <begin position="230"/>
        <end position="255"/>
    </location>
</feature>
<dbReference type="Gene3D" id="3.10.100.10">
    <property type="entry name" value="Mannose-Binding Protein A, subunit A"/>
    <property type="match status" value="1"/>
</dbReference>
<evidence type="ECO:0000313" key="3">
    <source>
        <dbReference type="EnsemblMetazoa" id="XP_030837268"/>
    </source>
</evidence>
<protein>
    <recommendedName>
        <fullName evidence="5">C-type lectin domain-containing protein</fullName>
    </recommendedName>
</protein>
<dbReference type="KEGG" id="spu:115922484"/>
<dbReference type="InParanoid" id="A0A7M7NJ51"/>